<sequence>MGDFIKTEDCGTLAEFWTRISPVHPSFASPTMVFRGQRVSAWRLIPRVFRKDVRQEFDYGMFAMPDRDHPLQTIFEFTLLASFMQFCDARGLAVPGDSPQFREYLARIMIKYSSHNEAWPDPMILPLMALAQHHGVPTRLLDVSSNPYVAAYFAASSTIEAFSKLRNDQDRADFARGQRLAVFGVDVGTLHNAVGIRQIRVPGSTSPNLSAQAGSFLLVENHGMRGEPFVEDVSIEDKLEALPKLSDELRTPIDATLLTKVTLPVGYAAMLLKWCMRHGITAATIFPGYDGAAKAAIELVMAERFEAAMKPSSFTT</sequence>
<reference evidence="2 3" key="1">
    <citation type="submission" date="2020-10" db="EMBL/GenBank/DDBJ databases">
        <title>Phylogeny of dyella-like bacteria.</title>
        <authorList>
            <person name="Fu J."/>
        </authorList>
    </citation>
    <scope>NUCLEOTIDE SEQUENCE [LARGE SCALE GENOMIC DNA]</scope>
    <source>
        <strain evidence="2 3">DHOB07</strain>
    </source>
</reference>
<evidence type="ECO:0000259" key="1">
    <source>
        <dbReference type="SMART" id="SM00901"/>
    </source>
</evidence>
<dbReference type="InterPro" id="IPR014966">
    <property type="entry name" value="FRG-dom"/>
</dbReference>
<feature type="domain" description="FRG" evidence="1">
    <location>
        <begin position="28"/>
        <end position="174"/>
    </location>
</feature>
<dbReference type="RefSeq" id="WP_284397075.1">
    <property type="nucleotide sequence ID" value="NZ_BSNQ01000003.1"/>
</dbReference>
<dbReference type="SMART" id="SM00901">
    <property type="entry name" value="FRG"/>
    <property type="match status" value="1"/>
</dbReference>
<name>A0ABW8IUF0_9GAMM</name>
<proteinExistence type="predicted"/>
<organism evidence="2 3">
    <name type="scientific">Dyella lipolytica</name>
    <dbReference type="NCBI Taxonomy" id="1867835"/>
    <lineage>
        <taxon>Bacteria</taxon>
        <taxon>Pseudomonadati</taxon>
        <taxon>Pseudomonadota</taxon>
        <taxon>Gammaproteobacteria</taxon>
        <taxon>Lysobacterales</taxon>
        <taxon>Rhodanobacteraceae</taxon>
        <taxon>Dyella</taxon>
    </lineage>
</organism>
<accession>A0ABW8IUF0</accession>
<comment type="caution">
    <text evidence="2">The sequence shown here is derived from an EMBL/GenBank/DDBJ whole genome shotgun (WGS) entry which is preliminary data.</text>
</comment>
<dbReference type="EMBL" id="JADIKG010000011">
    <property type="protein sequence ID" value="MFK2873563.1"/>
    <property type="molecule type" value="Genomic_DNA"/>
</dbReference>
<dbReference type="Pfam" id="PF08867">
    <property type="entry name" value="FRG"/>
    <property type="match status" value="1"/>
</dbReference>
<protein>
    <submittedName>
        <fullName evidence="2">FRG domain-containing protein</fullName>
    </submittedName>
</protein>
<evidence type="ECO:0000313" key="2">
    <source>
        <dbReference type="EMBL" id="MFK2873563.1"/>
    </source>
</evidence>
<gene>
    <name evidence="2" type="ORF">ISP13_08465</name>
</gene>
<keyword evidence="3" id="KW-1185">Reference proteome</keyword>
<dbReference type="Proteomes" id="UP001620405">
    <property type="component" value="Unassembled WGS sequence"/>
</dbReference>
<evidence type="ECO:0000313" key="3">
    <source>
        <dbReference type="Proteomes" id="UP001620405"/>
    </source>
</evidence>